<gene>
    <name evidence="3" type="ORF">PCAR00345_LOCUS35504</name>
</gene>
<dbReference type="InterPro" id="IPR000253">
    <property type="entry name" value="FHA_dom"/>
</dbReference>
<proteinExistence type="predicted"/>
<protein>
    <recommendedName>
        <fullName evidence="2">FHA domain-containing protein</fullName>
    </recommendedName>
</protein>
<feature type="compositionally biased region" description="Basic residues" evidence="1">
    <location>
        <begin position="649"/>
        <end position="667"/>
    </location>
</feature>
<dbReference type="SUPFAM" id="SSF49879">
    <property type="entry name" value="SMAD/FHA domain"/>
    <property type="match status" value="1"/>
</dbReference>
<evidence type="ECO:0000259" key="2">
    <source>
        <dbReference type="PROSITE" id="PS50006"/>
    </source>
</evidence>
<name>A0A7S4C055_CHRCT</name>
<feature type="region of interest" description="Disordered" evidence="1">
    <location>
        <begin position="156"/>
        <end position="178"/>
    </location>
</feature>
<feature type="domain" description="FHA" evidence="2">
    <location>
        <begin position="719"/>
        <end position="764"/>
    </location>
</feature>
<dbReference type="Gene3D" id="2.60.200.20">
    <property type="match status" value="1"/>
</dbReference>
<dbReference type="InterPro" id="IPR008984">
    <property type="entry name" value="SMAD_FHA_dom_sf"/>
</dbReference>
<evidence type="ECO:0000256" key="1">
    <source>
        <dbReference type="SAM" id="MobiDB-lite"/>
    </source>
</evidence>
<organism evidence="3">
    <name type="scientific">Chrysotila carterae</name>
    <name type="common">Marine alga</name>
    <name type="synonym">Syracosphaera carterae</name>
    <dbReference type="NCBI Taxonomy" id="13221"/>
    <lineage>
        <taxon>Eukaryota</taxon>
        <taxon>Haptista</taxon>
        <taxon>Haptophyta</taxon>
        <taxon>Prymnesiophyceae</taxon>
        <taxon>Isochrysidales</taxon>
        <taxon>Isochrysidaceae</taxon>
        <taxon>Chrysotila</taxon>
    </lineage>
</organism>
<reference evidence="3" key="1">
    <citation type="submission" date="2021-01" db="EMBL/GenBank/DDBJ databases">
        <authorList>
            <person name="Corre E."/>
            <person name="Pelletier E."/>
            <person name="Niang G."/>
            <person name="Scheremetjew M."/>
            <person name="Finn R."/>
            <person name="Kale V."/>
            <person name="Holt S."/>
            <person name="Cochrane G."/>
            <person name="Meng A."/>
            <person name="Brown T."/>
            <person name="Cohen L."/>
        </authorList>
    </citation>
    <scope>NUCLEOTIDE SEQUENCE</scope>
    <source>
        <strain evidence="3">CCMP645</strain>
    </source>
</reference>
<dbReference type="CDD" id="cd00060">
    <property type="entry name" value="FHA"/>
    <property type="match status" value="1"/>
</dbReference>
<sequence length="809" mass="87083">MDCFSCFSCCPGPEYRPVSAYASPASPRLPCCEETVACALEDLLADGFTRTPPMHLVGVSGPARGKNVDVALGWCSAREWHLTPTLQHVEVASSASFSLFCSDGVYSLKTTNDEVPLWQAVGAAHRGCGAAMLEPDGELLLCGQHMRISIENENHTQVLSRSPHTNGANNSEADVEHSSLHVKAPGLDSIPERFSACSNADESGSPASPVRKAVGASIARIGSACRKKLRFASRVLVYGRRCAAAAQVEEAALKCMPIAQEDSEALSEEACSKRVLLRFVRAQDSSCDDSEGSQCLVLGSGDELIVSEYGTLGVRAASCTRPVLRPQRPLPATADTDKGLNGCVSLPAEASARGCQAHVPMNGLTCAASTSSPLPAEDLNEASVRSETGHWRAIGRVQRHGSRFWLVEEGRAWPCSCWQGAAAAAKDAIAAGEGAAGMSEAQLSSIEAVSRPVICIRVGTGDASKPIPTGCLFVLGDSSFRLERPSASRRRGEHWRRLAVELRASPNVGGWEPRMLLLPVWTELNLGVIGRYSSRRPPTLPLTDIKVRRRHAMLVLKHLRASDAMLPAANLVVQPCRGKACQLLLGRRDRSLREPLQLQAGDVFCVGHTQVRVAYLTQLQTLPDGKPSSTLGATPCAACHAAHLLLHDRRRRHRQRANKERRRQRRLLKGDSNSDDELTSSTSSGTDEDGPALEAPQMRVELIAGPYRGRVLDFGAEGCSFGRSAACAVPMPTDRTVSPLHARINHVDGRWFLSDCGSRSGTFLLLPDEGHGIDIGDVLRICSTEVVFLVQPVIGESESEWPQPLGMMH</sequence>
<evidence type="ECO:0000313" key="3">
    <source>
        <dbReference type="EMBL" id="CAE0782801.1"/>
    </source>
</evidence>
<dbReference type="Pfam" id="PF00498">
    <property type="entry name" value="FHA"/>
    <property type="match status" value="1"/>
</dbReference>
<feature type="region of interest" description="Disordered" evidence="1">
    <location>
        <begin position="649"/>
        <end position="695"/>
    </location>
</feature>
<dbReference type="PROSITE" id="PS50006">
    <property type="entry name" value="FHA_DOMAIN"/>
    <property type="match status" value="1"/>
</dbReference>
<dbReference type="EMBL" id="HBIZ01055704">
    <property type="protein sequence ID" value="CAE0782801.1"/>
    <property type="molecule type" value="Transcribed_RNA"/>
</dbReference>
<feature type="compositionally biased region" description="Polar residues" evidence="1">
    <location>
        <begin position="156"/>
        <end position="172"/>
    </location>
</feature>
<dbReference type="AlphaFoldDB" id="A0A7S4C055"/>
<accession>A0A7S4C055</accession>